<dbReference type="GO" id="GO:0016780">
    <property type="term" value="F:phosphotransferase activity, for other substituted phosphate groups"/>
    <property type="evidence" value="ECO:0007669"/>
    <property type="project" value="InterPro"/>
</dbReference>
<dbReference type="GO" id="GO:0005886">
    <property type="term" value="C:plasma membrane"/>
    <property type="evidence" value="ECO:0007669"/>
    <property type="project" value="UniProtKB-SubCell"/>
</dbReference>
<dbReference type="EMBL" id="BMER01000001">
    <property type="protein sequence ID" value="GGG80184.1"/>
    <property type="molecule type" value="Genomic_DNA"/>
</dbReference>
<evidence type="ECO:0000256" key="8">
    <source>
        <dbReference type="SAM" id="Phobius"/>
    </source>
</evidence>
<keyword evidence="7" id="KW-0479">Metal-binding</keyword>
<comment type="caution">
    <text evidence="9">The sequence shown here is derived from an EMBL/GenBank/DDBJ whole genome shotgun (WGS) entry which is preliminary data.</text>
</comment>
<keyword evidence="3 9" id="KW-0808">Transferase</keyword>
<feature type="transmembrane region" description="Helical" evidence="8">
    <location>
        <begin position="64"/>
        <end position="83"/>
    </location>
</feature>
<evidence type="ECO:0000256" key="1">
    <source>
        <dbReference type="ARBA" id="ARBA00004651"/>
    </source>
</evidence>
<feature type="binding site" evidence="7">
    <location>
        <position position="130"/>
    </location>
    <ligand>
        <name>Mg(2+)</name>
        <dbReference type="ChEBI" id="CHEBI:18420"/>
    </ligand>
</feature>
<keyword evidence="5 8" id="KW-1133">Transmembrane helix</keyword>
<dbReference type="InterPro" id="IPR000715">
    <property type="entry name" value="Glycosyl_transferase_4"/>
</dbReference>
<dbReference type="GO" id="GO:0046872">
    <property type="term" value="F:metal ion binding"/>
    <property type="evidence" value="ECO:0007669"/>
    <property type="project" value="UniProtKB-KW"/>
</dbReference>
<dbReference type="GO" id="GO:0071555">
    <property type="term" value="P:cell wall organization"/>
    <property type="evidence" value="ECO:0007669"/>
    <property type="project" value="TreeGrafter"/>
</dbReference>
<comment type="subcellular location">
    <subcellularLocation>
        <location evidence="1">Cell membrane</location>
        <topology evidence="1">Multi-pass membrane protein</topology>
    </subcellularLocation>
</comment>
<feature type="transmembrane region" description="Helical" evidence="8">
    <location>
        <begin position="290"/>
        <end position="308"/>
    </location>
</feature>
<keyword evidence="6 8" id="KW-0472">Membrane</keyword>
<feature type="transmembrane region" description="Helical" evidence="8">
    <location>
        <begin position="215"/>
        <end position="236"/>
    </location>
</feature>
<dbReference type="PANTHER" id="PTHR22926">
    <property type="entry name" value="PHOSPHO-N-ACETYLMURAMOYL-PENTAPEPTIDE-TRANSFERASE"/>
    <property type="match status" value="1"/>
</dbReference>
<sequence>MIYGVITILLFLAMLAYFRVAARYNIIDKPNERSSHTVITIRGGGIVFYLGAAVWFIWSGAAHPYFFAGLTLITLISFLDDILTLSNRIRIGVHLLAVLLLLVEVQLFTLNWYIVPIALVLIIGTINAYNFMDGINGITAMYSFAVLLQLWLANREIHFIDDRLLYCTTLANGVFAFFNFRQRAKCFAGDVGSVGISFILIFATLSLILSTGNPIYVLFFAVYGVDTVLTIIHRLFRRENIFKAHRSHLYQYLANEGKGNRLVIAACYGVLQVGIGLLTLATTAESSGTQIRVVLCVLFLMAALHIGIRHYILRPIKTILHSKNT</sequence>
<dbReference type="GO" id="GO:0044038">
    <property type="term" value="P:cell wall macromolecule biosynthetic process"/>
    <property type="evidence" value="ECO:0007669"/>
    <property type="project" value="TreeGrafter"/>
</dbReference>
<comment type="cofactor">
    <cofactor evidence="7">
        <name>Mg(2+)</name>
        <dbReference type="ChEBI" id="CHEBI:18420"/>
    </cofactor>
</comment>
<feature type="binding site" evidence="7">
    <location>
        <position position="190"/>
    </location>
    <ligand>
        <name>Mg(2+)</name>
        <dbReference type="ChEBI" id="CHEBI:18420"/>
    </ligand>
</feature>
<dbReference type="AlphaFoldDB" id="A0A917M612"/>
<gene>
    <name evidence="9" type="ORF">GCM10007415_10720</name>
</gene>
<evidence type="ECO:0000256" key="5">
    <source>
        <dbReference type="ARBA" id="ARBA00022989"/>
    </source>
</evidence>
<reference evidence="9" key="1">
    <citation type="journal article" date="2014" name="Int. J. Syst. Evol. Microbiol.">
        <title>Complete genome sequence of Corynebacterium casei LMG S-19264T (=DSM 44701T), isolated from a smear-ripened cheese.</title>
        <authorList>
            <consortium name="US DOE Joint Genome Institute (JGI-PGF)"/>
            <person name="Walter F."/>
            <person name="Albersmeier A."/>
            <person name="Kalinowski J."/>
            <person name="Ruckert C."/>
        </authorList>
    </citation>
    <scope>NUCLEOTIDE SEQUENCE</scope>
    <source>
        <strain evidence="9">CGMCC 1.12195</strain>
    </source>
</reference>
<feature type="transmembrane region" description="Helical" evidence="8">
    <location>
        <begin position="38"/>
        <end position="58"/>
    </location>
</feature>
<evidence type="ECO:0000313" key="10">
    <source>
        <dbReference type="Proteomes" id="UP000660862"/>
    </source>
</evidence>
<feature type="transmembrane region" description="Helical" evidence="8">
    <location>
        <begin position="187"/>
        <end position="209"/>
    </location>
</feature>
<name>A0A917M612_9SPHI</name>
<protein>
    <submittedName>
        <fullName evidence="9">UDP-GlcNAc--UDP-phosphate GlcNAc-1-phosphate transferase</fullName>
    </submittedName>
</protein>
<proteinExistence type="predicted"/>
<feature type="transmembrane region" description="Helical" evidence="8">
    <location>
        <begin position="262"/>
        <end position="284"/>
    </location>
</feature>
<organism evidence="9 10">
    <name type="scientific">Parapedobacter pyrenivorans</name>
    <dbReference type="NCBI Taxonomy" id="1305674"/>
    <lineage>
        <taxon>Bacteria</taxon>
        <taxon>Pseudomonadati</taxon>
        <taxon>Bacteroidota</taxon>
        <taxon>Sphingobacteriia</taxon>
        <taxon>Sphingobacteriales</taxon>
        <taxon>Sphingobacteriaceae</taxon>
        <taxon>Parapedobacter</taxon>
    </lineage>
</organism>
<evidence type="ECO:0000256" key="4">
    <source>
        <dbReference type="ARBA" id="ARBA00022692"/>
    </source>
</evidence>
<dbReference type="CDD" id="cd06854">
    <property type="entry name" value="GT_WbpL_WbcO_like"/>
    <property type="match status" value="1"/>
</dbReference>
<feature type="transmembrane region" description="Helical" evidence="8">
    <location>
        <begin position="135"/>
        <end position="153"/>
    </location>
</feature>
<dbReference type="RefSeq" id="WP_188504874.1">
    <property type="nucleotide sequence ID" value="NZ_BMER01000001.1"/>
</dbReference>
<evidence type="ECO:0000313" key="9">
    <source>
        <dbReference type="EMBL" id="GGG80184.1"/>
    </source>
</evidence>
<dbReference type="Proteomes" id="UP000660862">
    <property type="component" value="Unassembled WGS sequence"/>
</dbReference>
<keyword evidence="4 8" id="KW-0812">Transmembrane</keyword>
<evidence type="ECO:0000256" key="3">
    <source>
        <dbReference type="ARBA" id="ARBA00022679"/>
    </source>
</evidence>
<evidence type="ECO:0000256" key="2">
    <source>
        <dbReference type="ARBA" id="ARBA00022475"/>
    </source>
</evidence>
<evidence type="ECO:0000256" key="6">
    <source>
        <dbReference type="ARBA" id="ARBA00023136"/>
    </source>
</evidence>
<keyword evidence="10" id="KW-1185">Reference proteome</keyword>
<keyword evidence="7" id="KW-0460">Magnesium</keyword>
<feature type="transmembrane region" description="Helical" evidence="8">
    <location>
        <begin position="6"/>
        <end position="26"/>
    </location>
</feature>
<dbReference type="PANTHER" id="PTHR22926:SF3">
    <property type="entry name" value="UNDECAPRENYL-PHOSPHATE ALPHA-N-ACETYLGLUCOSAMINYL 1-PHOSPHATE TRANSFERASE"/>
    <property type="match status" value="1"/>
</dbReference>
<reference evidence="9" key="2">
    <citation type="submission" date="2020-09" db="EMBL/GenBank/DDBJ databases">
        <authorList>
            <person name="Sun Q."/>
            <person name="Zhou Y."/>
        </authorList>
    </citation>
    <scope>NUCLEOTIDE SEQUENCE</scope>
    <source>
        <strain evidence="9">CGMCC 1.12195</strain>
    </source>
</reference>
<keyword evidence="2" id="KW-1003">Cell membrane</keyword>
<dbReference type="GO" id="GO:0009103">
    <property type="term" value="P:lipopolysaccharide biosynthetic process"/>
    <property type="evidence" value="ECO:0007669"/>
    <property type="project" value="TreeGrafter"/>
</dbReference>
<evidence type="ECO:0000256" key="7">
    <source>
        <dbReference type="PIRSR" id="PIRSR600715-1"/>
    </source>
</evidence>
<dbReference type="Pfam" id="PF00953">
    <property type="entry name" value="Glycos_transf_4"/>
    <property type="match status" value="1"/>
</dbReference>
<feature type="transmembrane region" description="Helical" evidence="8">
    <location>
        <begin position="95"/>
        <end position="123"/>
    </location>
</feature>
<accession>A0A917M612</accession>